<dbReference type="STRING" id="3775.A0A1Q3D2S9"/>
<accession>A0A1Q3D2S9</accession>
<evidence type="ECO:0000313" key="2">
    <source>
        <dbReference type="EMBL" id="GAV86608.1"/>
    </source>
</evidence>
<proteinExistence type="predicted"/>
<gene>
    <name evidence="2" type="ORF">CFOL_v3_30037</name>
</gene>
<dbReference type="EMBL" id="BDDD01003968">
    <property type="protein sequence ID" value="GAV86608.1"/>
    <property type="molecule type" value="Genomic_DNA"/>
</dbReference>
<organism evidence="2 3">
    <name type="scientific">Cephalotus follicularis</name>
    <name type="common">Albany pitcher plant</name>
    <dbReference type="NCBI Taxonomy" id="3775"/>
    <lineage>
        <taxon>Eukaryota</taxon>
        <taxon>Viridiplantae</taxon>
        <taxon>Streptophyta</taxon>
        <taxon>Embryophyta</taxon>
        <taxon>Tracheophyta</taxon>
        <taxon>Spermatophyta</taxon>
        <taxon>Magnoliopsida</taxon>
        <taxon>eudicotyledons</taxon>
        <taxon>Gunneridae</taxon>
        <taxon>Pentapetalae</taxon>
        <taxon>rosids</taxon>
        <taxon>fabids</taxon>
        <taxon>Oxalidales</taxon>
        <taxon>Cephalotaceae</taxon>
        <taxon>Cephalotus</taxon>
    </lineage>
</organism>
<dbReference type="Pfam" id="PF03478">
    <property type="entry name" value="Beta-prop_KIB1-4"/>
    <property type="match status" value="1"/>
</dbReference>
<dbReference type="InterPro" id="IPR051304">
    <property type="entry name" value="SCF_F-box_domain"/>
</dbReference>
<dbReference type="InterPro" id="IPR001810">
    <property type="entry name" value="F-box_dom"/>
</dbReference>
<dbReference type="AlphaFoldDB" id="A0A1Q3D2S9"/>
<dbReference type="Gene3D" id="1.20.1280.50">
    <property type="match status" value="1"/>
</dbReference>
<dbReference type="SUPFAM" id="SSF81383">
    <property type="entry name" value="F-box domain"/>
    <property type="match status" value="1"/>
</dbReference>
<dbReference type="PANTHER" id="PTHR47123:SF15">
    <property type="entry name" value="F-BOX PROTEIN SKIP23"/>
    <property type="match status" value="1"/>
</dbReference>
<keyword evidence="3" id="KW-1185">Reference proteome</keyword>
<dbReference type="Pfam" id="PF12937">
    <property type="entry name" value="F-box-like"/>
    <property type="match status" value="1"/>
</dbReference>
<comment type="caution">
    <text evidence="2">The sequence shown here is derived from an EMBL/GenBank/DDBJ whole genome shotgun (WGS) entry which is preliminary data.</text>
</comment>
<dbReference type="FunCoup" id="A0A1Q3D2S9">
    <property type="interactions" value="1531"/>
</dbReference>
<dbReference type="InParanoid" id="A0A1Q3D2S9"/>
<evidence type="ECO:0000259" key="1">
    <source>
        <dbReference type="SMART" id="SM00256"/>
    </source>
</evidence>
<dbReference type="Proteomes" id="UP000187406">
    <property type="component" value="Unassembled WGS sequence"/>
</dbReference>
<reference evidence="3" key="1">
    <citation type="submission" date="2016-04" db="EMBL/GenBank/DDBJ databases">
        <title>Cephalotus genome sequencing.</title>
        <authorList>
            <person name="Fukushima K."/>
            <person name="Hasebe M."/>
            <person name="Fang X."/>
        </authorList>
    </citation>
    <scope>NUCLEOTIDE SEQUENCE [LARGE SCALE GENOMIC DNA]</scope>
    <source>
        <strain evidence="3">cv. St1</strain>
    </source>
</reference>
<dbReference type="OrthoDB" id="599103at2759"/>
<dbReference type="InterPro" id="IPR036047">
    <property type="entry name" value="F-box-like_dom_sf"/>
</dbReference>
<evidence type="ECO:0000313" key="3">
    <source>
        <dbReference type="Proteomes" id="UP000187406"/>
    </source>
</evidence>
<dbReference type="InterPro" id="IPR005174">
    <property type="entry name" value="KIB1-4_b-propeller"/>
</dbReference>
<dbReference type="PANTHER" id="PTHR47123">
    <property type="entry name" value="F-BOX PROTEIN SKIP23"/>
    <property type="match status" value="1"/>
</dbReference>
<dbReference type="SMART" id="SM00256">
    <property type="entry name" value="FBOX"/>
    <property type="match status" value="1"/>
</dbReference>
<protein>
    <submittedName>
        <fullName evidence="2">DUF295 domain-containing protein</fullName>
    </submittedName>
</protein>
<name>A0A1Q3D2S9_CEPFO</name>
<sequence>MATEWAQLPKDLLHKISTHIQTQTDLLRFRSVCSTWRSSATPKRHRFPILLLPGNGVSNFGLQLSKRILFLLSSPYPRHQTPWLVKMEDNDHHHHHNRLRNPLSRCPLDSSISDATNSLPCVFDLFNVRIRELGHEFVLEYKNASSSNVYMEKVILMTLTMTSTPYHFVLLTIHVSGKLAIFRSGDKRWTIIEDMTSPYDDVALFRGGFYAVDCTGKAMLVNLDLGLELVADSVFGGDKKYLVESEGDLLLVDMYLSMEVEGAPEFPAPEYEEEEEIGGFCVRERTVKFKVFKLDEREKKWVEVKSLGDRIVFLADDCTFSASAMEIGLCRGGCIVYSDGFFGLDGEDIGVGGGGWEFWGISVFDLGNGCIRSLRNCPEFSKLFWPPPQWLNATMMDEQKHVEEHAS</sequence>
<feature type="domain" description="F-box" evidence="1">
    <location>
        <begin position="8"/>
        <end position="49"/>
    </location>
</feature>